<dbReference type="AlphaFoldDB" id="A0AA42DTH2"/>
<evidence type="ECO:0000259" key="2">
    <source>
        <dbReference type="Pfam" id="PF12164"/>
    </source>
</evidence>
<comment type="caution">
    <text evidence="3">The sequence shown here is derived from an EMBL/GenBank/DDBJ whole genome shotgun (WGS) entry which is preliminary data.</text>
</comment>
<organism evidence="3 4">
    <name type="scientific">Holtiella tumoricola</name>
    <dbReference type="NCBI Taxonomy" id="3018743"/>
    <lineage>
        <taxon>Bacteria</taxon>
        <taxon>Bacillati</taxon>
        <taxon>Bacillota</taxon>
        <taxon>Clostridia</taxon>
        <taxon>Lachnospirales</taxon>
        <taxon>Cellulosilyticaceae</taxon>
        <taxon>Holtiella</taxon>
    </lineage>
</organism>
<reference evidence="3" key="1">
    <citation type="journal article" date="2023" name="Int. J. Syst. Evol. Microbiol.">
        <title>&lt;i&gt;Holtiella tumoricola&lt;/i&gt; gen. nov. sp. nov., isolated from a human clinical sample.</title>
        <authorList>
            <person name="Allen-Vercoe E."/>
            <person name="Daigneault M.C."/>
            <person name="Vancuren S.J."/>
            <person name="Cochrane K."/>
            <person name="O'Neal L.L."/>
            <person name="Sankaranarayanan K."/>
            <person name="Lawson P.A."/>
        </authorList>
    </citation>
    <scope>NUCLEOTIDE SEQUENCE</scope>
    <source>
        <strain evidence="3">CC70A</strain>
    </source>
</reference>
<feature type="transmembrane region" description="Helical" evidence="1">
    <location>
        <begin position="146"/>
        <end position="164"/>
    </location>
</feature>
<dbReference type="Gene3D" id="2.60.480.10">
    <property type="entry name" value="eubacterium ventriosum atcc domain"/>
    <property type="match status" value="1"/>
</dbReference>
<dbReference type="EMBL" id="JAQIFT010000068">
    <property type="protein sequence ID" value="MDA3733842.1"/>
    <property type="molecule type" value="Genomic_DNA"/>
</dbReference>
<evidence type="ECO:0000313" key="4">
    <source>
        <dbReference type="Proteomes" id="UP001169242"/>
    </source>
</evidence>
<keyword evidence="4" id="KW-1185">Reference proteome</keyword>
<dbReference type="Pfam" id="PF12164">
    <property type="entry name" value="SporV_AA"/>
    <property type="match status" value="1"/>
</dbReference>
<sequence>MQEVYIKPYKSNKMEGKKQILIKDIARISAPKNLQNGIENICLIKPQVTKVTHFAVSALKIIEAIQKEYPDVSIQNVGEIDCMIEFNPVKAEPHPVWEWVKLAGICVIVFAGATVAIMAYNTDVSMAKTFTTLYKVLTGEVNESPAWITIPYAIGMPIGVIGFYNHFGTKKITEDPTPIQVEINAYEKEVEDTIIDTLTAEKRGQYEE</sequence>
<name>A0AA42DTH2_9FIRM</name>
<gene>
    <name evidence="3" type="ORF">PBV87_20420</name>
</gene>
<keyword evidence="1" id="KW-1133">Transmembrane helix</keyword>
<evidence type="ECO:0000313" key="3">
    <source>
        <dbReference type="EMBL" id="MDA3733842.1"/>
    </source>
</evidence>
<feature type="transmembrane region" description="Helical" evidence="1">
    <location>
        <begin position="99"/>
        <end position="120"/>
    </location>
</feature>
<proteinExistence type="predicted"/>
<feature type="domain" description="Stage V sporulation protein AA" evidence="2">
    <location>
        <begin position="2"/>
        <end position="87"/>
    </location>
</feature>
<dbReference type="InterPro" id="IPR021997">
    <property type="entry name" value="SporV_AA"/>
</dbReference>
<keyword evidence="1" id="KW-0472">Membrane</keyword>
<protein>
    <submittedName>
        <fullName evidence="3">Stage V sporulation protein AA</fullName>
    </submittedName>
</protein>
<dbReference type="InterPro" id="IPR038548">
    <property type="entry name" value="SporV_AA_N_sf"/>
</dbReference>
<accession>A0AA42DTH2</accession>
<evidence type="ECO:0000256" key="1">
    <source>
        <dbReference type="SAM" id="Phobius"/>
    </source>
</evidence>
<dbReference type="Proteomes" id="UP001169242">
    <property type="component" value="Unassembled WGS sequence"/>
</dbReference>
<keyword evidence="1" id="KW-0812">Transmembrane</keyword>
<dbReference type="RefSeq" id="WP_053985489.1">
    <property type="nucleotide sequence ID" value="NZ_JAQIFT010000068.1"/>
</dbReference>